<dbReference type="GO" id="GO:0048738">
    <property type="term" value="P:cardiac muscle tissue development"/>
    <property type="evidence" value="ECO:0007669"/>
    <property type="project" value="TreeGrafter"/>
</dbReference>
<organism evidence="14 15">
    <name type="scientific">Acipenser ruthenus</name>
    <name type="common">Sterlet sturgeon</name>
    <dbReference type="NCBI Taxonomy" id="7906"/>
    <lineage>
        <taxon>Eukaryota</taxon>
        <taxon>Metazoa</taxon>
        <taxon>Chordata</taxon>
        <taxon>Craniata</taxon>
        <taxon>Vertebrata</taxon>
        <taxon>Euteleostomi</taxon>
        <taxon>Actinopterygii</taxon>
        <taxon>Chondrostei</taxon>
        <taxon>Acipenseriformes</taxon>
        <taxon>Acipenseridae</taxon>
        <taxon>Acipenser</taxon>
    </lineage>
</organism>
<keyword evidence="4" id="KW-1003">Cell membrane</keyword>
<keyword evidence="5" id="KW-0963">Cytoplasm</keyword>
<dbReference type="InterPro" id="IPR039972">
    <property type="entry name" value="Sarcoglycan_gamma/delta/zeta"/>
</dbReference>
<dbReference type="PANTHER" id="PTHR12939">
    <property type="entry name" value="SARCOGLYCAN"/>
    <property type="match status" value="1"/>
</dbReference>
<evidence type="ECO:0000256" key="8">
    <source>
        <dbReference type="ARBA" id="ARBA00022989"/>
    </source>
</evidence>
<evidence type="ECO:0000256" key="3">
    <source>
        <dbReference type="ARBA" id="ARBA00007574"/>
    </source>
</evidence>
<evidence type="ECO:0000256" key="6">
    <source>
        <dbReference type="ARBA" id="ARBA00022692"/>
    </source>
</evidence>
<evidence type="ECO:0000313" key="15">
    <source>
        <dbReference type="Proteomes" id="UP000289886"/>
    </source>
</evidence>
<sequence>MQLVFITQSCSWDVKLTSWEDVDITALNGAPFKRRLCGHIMDSPLILQSDRNVTVNARNELGQLTGQLIVGSQAVEAQCKRFEVLSSDGGKVLFSADKDEVSIGAGKLRVAGVQHATLALGDETFCDICVTFQPRLLRNRLAGTTGAEAPSPVAEPSVALGCSSPPLLQLSHSPSQNIPCVQAWVLTPRTAPHLRKLESPTRTLTMEAPKGVEISADAGDFKATCRKEMQLQSTEGEIFLNANTIRLGNLPHGTFAASSPGSTGPKQTVYELCVCPNGKLYLSPAGTGSTCQDTSNRVTTGLSHIVTTEGFDDGTIWAASGFIHFLEDFDFIFLLFTYNDIFSETDAVFDIVQQKAMDVVFCKNRIKNLLRLLETKRSEQAFQSVFEKAANLTEGPTDKHRQIHEQQGASDDPKEPYRTLSYSLLDNLILQME</sequence>
<evidence type="ECO:0000256" key="5">
    <source>
        <dbReference type="ARBA" id="ARBA00022490"/>
    </source>
</evidence>
<name>A0A662YX66_ACIRT</name>
<evidence type="ECO:0000256" key="11">
    <source>
        <dbReference type="ARBA" id="ARBA00023180"/>
    </source>
</evidence>
<dbReference type="EMBL" id="SCEB01000073">
    <property type="protein sequence ID" value="RXN01178.1"/>
    <property type="molecule type" value="Genomic_DNA"/>
</dbReference>
<dbReference type="Proteomes" id="UP000289886">
    <property type="component" value="Unassembled WGS sequence"/>
</dbReference>
<evidence type="ECO:0000256" key="13">
    <source>
        <dbReference type="SAM" id="MobiDB-lite"/>
    </source>
</evidence>
<dbReference type="GO" id="GO:0042383">
    <property type="term" value="C:sarcolemma"/>
    <property type="evidence" value="ECO:0007669"/>
    <property type="project" value="UniProtKB-SubCell"/>
</dbReference>
<comment type="similarity">
    <text evidence="3">Belongs to the sarcoglycan beta/delta/gamma/zeta family.</text>
</comment>
<keyword evidence="8" id="KW-1133">Transmembrane helix</keyword>
<proteinExistence type="inferred from homology"/>
<evidence type="ECO:0000256" key="4">
    <source>
        <dbReference type="ARBA" id="ARBA00022475"/>
    </source>
</evidence>
<evidence type="ECO:0000256" key="1">
    <source>
        <dbReference type="ARBA" id="ARBA00004245"/>
    </source>
</evidence>
<comment type="subcellular location">
    <subcellularLocation>
        <location evidence="2">Cell membrane</location>
        <location evidence="2">Sarcolemma</location>
        <topology evidence="2">Single-pass type II membrane protein</topology>
    </subcellularLocation>
    <subcellularLocation>
        <location evidence="1">Cytoplasm</location>
        <location evidence="1">Cytoskeleton</location>
    </subcellularLocation>
</comment>
<dbReference type="GO" id="GO:0060047">
    <property type="term" value="P:heart contraction"/>
    <property type="evidence" value="ECO:0007669"/>
    <property type="project" value="TreeGrafter"/>
</dbReference>
<evidence type="ECO:0000256" key="10">
    <source>
        <dbReference type="ARBA" id="ARBA00023157"/>
    </source>
</evidence>
<dbReference type="InterPro" id="IPR006875">
    <property type="entry name" value="Sarcoglycan"/>
</dbReference>
<reference evidence="14 15" key="1">
    <citation type="submission" date="2019-01" db="EMBL/GenBank/DDBJ databases">
        <title>Draft Genome and Complete Hox-Cluster Characterization of the Sterlet Sturgeon (Acipenser ruthenus).</title>
        <authorList>
            <person name="Wei Q."/>
        </authorList>
    </citation>
    <scope>NUCLEOTIDE SEQUENCE [LARGE SCALE GENOMIC DNA]</scope>
    <source>
        <strain evidence="14">WHYD16114868_AA</strain>
        <tissue evidence="14">Blood</tissue>
    </source>
</reference>
<dbReference type="AlphaFoldDB" id="A0A662YX66"/>
<evidence type="ECO:0000313" key="14">
    <source>
        <dbReference type="EMBL" id="RXN01178.1"/>
    </source>
</evidence>
<keyword evidence="7" id="KW-0735">Signal-anchor</keyword>
<keyword evidence="12" id="KW-0206">Cytoskeleton</keyword>
<evidence type="ECO:0000256" key="2">
    <source>
        <dbReference type="ARBA" id="ARBA00004274"/>
    </source>
</evidence>
<feature type="region of interest" description="Disordered" evidence="13">
    <location>
        <begin position="394"/>
        <end position="416"/>
    </location>
</feature>
<comment type="caution">
    <text evidence="14">The sequence shown here is derived from an EMBL/GenBank/DDBJ whole genome shotgun (WGS) entry which is preliminary data.</text>
</comment>
<dbReference type="PANTHER" id="PTHR12939:SF5">
    <property type="entry name" value="ZETA-SARCOGLYCAN"/>
    <property type="match status" value="1"/>
</dbReference>
<evidence type="ECO:0000256" key="12">
    <source>
        <dbReference type="ARBA" id="ARBA00023212"/>
    </source>
</evidence>
<keyword evidence="10" id="KW-1015">Disulfide bond</keyword>
<dbReference type="Pfam" id="PF04790">
    <property type="entry name" value="Sarcoglycan_1"/>
    <property type="match status" value="1"/>
</dbReference>
<evidence type="ECO:0000256" key="7">
    <source>
        <dbReference type="ARBA" id="ARBA00022968"/>
    </source>
</evidence>
<keyword evidence="15" id="KW-1185">Reference proteome</keyword>
<keyword evidence="6" id="KW-0812">Transmembrane</keyword>
<keyword evidence="11" id="KW-0325">Glycoprotein</keyword>
<gene>
    <name evidence="14" type="ORF">EOD39_7639</name>
</gene>
<dbReference type="GO" id="GO:0016012">
    <property type="term" value="C:sarcoglycan complex"/>
    <property type="evidence" value="ECO:0007669"/>
    <property type="project" value="InterPro"/>
</dbReference>
<accession>A0A662YX66</accession>
<keyword evidence="9" id="KW-0472">Membrane</keyword>
<evidence type="ECO:0000256" key="9">
    <source>
        <dbReference type="ARBA" id="ARBA00023136"/>
    </source>
</evidence>
<protein>
    <submittedName>
        <fullName evidence="14">Zeta-sarcoglycan</fullName>
    </submittedName>
</protein>
<dbReference type="GO" id="GO:0005856">
    <property type="term" value="C:cytoskeleton"/>
    <property type="evidence" value="ECO:0007669"/>
    <property type="project" value="UniProtKB-SubCell"/>
</dbReference>